<evidence type="ECO:0000256" key="6">
    <source>
        <dbReference type="ARBA" id="ARBA00023136"/>
    </source>
</evidence>
<gene>
    <name evidence="9" type="ORF">H735_24045</name>
</gene>
<evidence type="ECO:0000256" key="1">
    <source>
        <dbReference type="ARBA" id="ARBA00004651"/>
    </source>
</evidence>
<feature type="transmembrane region" description="Helical" evidence="7">
    <location>
        <begin position="52"/>
        <end position="69"/>
    </location>
</feature>
<keyword evidence="3" id="KW-0547">Nucleotide-binding</keyword>
<name>A0A0C1Z0A7_9VIBR</name>
<feature type="domain" description="ABC transmembrane type-1" evidence="8">
    <location>
        <begin position="18"/>
        <end position="297"/>
    </location>
</feature>
<reference evidence="9 10" key="1">
    <citation type="submission" date="2014-07" db="EMBL/GenBank/DDBJ databases">
        <title>Unique and conserved regions in Vibrio harveyi and related species in comparison with the shrimp pathogen Vibrio harveyi CAIM 1792.</title>
        <authorList>
            <person name="Espinoza-Valles I."/>
            <person name="Vora G."/>
            <person name="Leekitcharoenphon P."/>
            <person name="Ussery D."/>
            <person name="Hoj L."/>
            <person name="Gomez-Gil B."/>
        </authorList>
    </citation>
    <scope>NUCLEOTIDE SEQUENCE [LARGE SCALE GENOMIC DNA]</scope>
    <source>
        <strain evidence="10">CAIM 1854 / LMG 25443</strain>
    </source>
</reference>
<dbReference type="Pfam" id="PF00005">
    <property type="entry name" value="ABC_tran"/>
    <property type="match status" value="1"/>
</dbReference>
<dbReference type="InterPro" id="IPR003593">
    <property type="entry name" value="AAA+_ATPase"/>
</dbReference>
<sequence length="528" mass="59869">MQTEHFSQKINFADKCYLTFSTVISTLFGLVLPFSILIIFDRVLPNQAKDTLFLLFAIILITIFLDYHLKNQEEKISSVIMKQFETNLTNKVFQSICLAEISKFRRLEPGEYLERIATIPEIKSFFGGESVRALINLAVSILTMLIIGLINIWAGVTILLASIVLAVFALSLSKQKINSLENKSDIEGLTTSKIIEIISSPLDIKARNMEYRVESLMTQMVEEREVENIKYEQIESNFSLILSLIQQLSIACVVVVLATAVINMQSSQGIMAAIIMLTNRYFAPYQQVMRTVSRWELNKLHIQRIAELLELAASVEQQNDTTEVERISVKYSEKQRIEFERGQAYLLTGKSGAGKTHLANCITRQNTDSKLDIQINETPLDDVNYNVWRNSVLMVDKTSSFVEGTIIDNLTCFRPSLNNTAFALCETMNIKAQIDALPAGFYTELKGHLRNPFSRQVAYALLLVRALLANKRVLIFDDIDCVYDDDFARLVLTSTAYRANDKILIIVSNKMDKLNHRLKRVKLTGGDQ</sequence>
<keyword evidence="6 7" id="KW-0472">Membrane</keyword>
<organism evidence="9 10">
    <name type="scientific">Vibrio owensii CAIM 1854 = LMG 25443</name>
    <dbReference type="NCBI Taxonomy" id="1229493"/>
    <lineage>
        <taxon>Bacteria</taxon>
        <taxon>Pseudomonadati</taxon>
        <taxon>Pseudomonadota</taxon>
        <taxon>Gammaproteobacteria</taxon>
        <taxon>Vibrionales</taxon>
        <taxon>Vibrionaceae</taxon>
        <taxon>Vibrio</taxon>
    </lineage>
</organism>
<dbReference type="Proteomes" id="UP000031586">
    <property type="component" value="Unassembled WGS sequence"/>
</dbReference>
<evidence type="ECO:0000256" key="5">
    <source>
        <dbReference type="ARBA" id="ARBA00022989"/>
    </source>
</evidence>
<dbReference type="RefSeq" id="WP_020198038.1">
    <property type="nucleotide sequence ID" value="NZ_BAOH01000200.1"/>
</dbReference>
<dbReference type="SUPFAM" id="SSF52540">
    <property type="entry name" value="P-loop containing nucleoside triphosphate hydrolases"/>
    <property type="match status" value="1"/>
</dbReference>
<evidence type="ECO:0000256" key="3">
    <source>
        <dbReference type="ARBA" id="ARBA00022741"/>
    </source>
</evidence>
<dbReference type="GO" id="GO:0140359">
    <property type="term" value="F:ABC-type transporter activity"/>
    <property type="evidence" value="ECO:0007669"/>
    <property type="project" value="InterPro"/>
</dbReference>
<dbReference type="Gene3D" id="1.20.1560.10">
    <property type="entry name" value="ABC transporter type 1, transmembrane domain"/>
    <property type="match status" value="1"/>
</dbReference>
<dbReference type="PROSITE" id="PS50929">
    <property type="entry name" value="ABC_TM1F"/>
    <property type="match status" value="1"/>
</dbReference>
<dbReference type="PANTHER" id="PTHR24221:SF654">
    <property type="entry name" value="ATP-BINDING CASSETTE SUB-FAMILY B MEMBER 6"/>
    <property type="match status" value="1"/>
</dbReference>
<dbReference type="InterPro" id="IPR039421">
    <property type="entry name" value="Type_1_exporter"/>
</dbReference>
<evidence type="ECO:0000256" key="7">
    <source>
        <dbReference type="SAM" id="Phobius"/>
    </source>
</evidence>
<comment type="caution">
    <text evidence="9">The sequence shown here is derived from an EMBL/GenBank/DDBJ whole genome shotgun (WGS) entry which is preliminary data.</text>
</comment>
<dbReference type="InterPro" id="IPR003439">
    <property type="entry name" value="ABC_transporter-like_ATP-bd"/>
</dbReference>
<dbReference type="InterPro" id="IPR011527">
    <property type="entry name" value="ABC1_TM_dom"/>
</dbReference>
<evidence type="ECO:0000313" key="10">
    <source>
        <dbReference type="Proteomes" id="UP000031586"/>
    </source>
</evidence>
<dbReference type="InterPro" id="IPR036640">
    <property type="entry name" value="ABC1_TM_sf"/>
</dbReference>
<dbReference type="GO" id="GO:0005524">
    <property type="term" value="F:ATP binding"/>
    <property type="evidence" value="ECO:0007669"/>
    <property type="project" value="UniProtKB-KW"/>
</dbReference>
<dbReference type="InterPro" id="IPR027417">
    <property type="entry name" value="P-loop_NTPase"/>
</dbReference>
<dbReference type="EMBL" id="JPRD01000049">
    <property type="protein sequence ID" value="KIF50630.1"/>
    <property type="molecule type" value="Genomic_DNA"/>
</dbReference>
<keyword evidence="4 9" id="KW-0067">ATP-binding</keyword>
<dbReference type="PATRIC" id="fig|1229493.5.peg.4213"/>
<dbReference type="GO" id="GO:0005886">
    <property type="term" value="C:plasma membrane"/>
    <property type="evidence" value="ECO:0007669"/>
    <property type="project" value="UniProtKB-SubCell"/>
</dbReference>
<dbReference type="AlphaFoldDB" id="A0A0C1Z0A7"/>
<dbReference type="PANTHER" id="PTHR24221">
    <property type="entry name" value="ATP-BINDING CASSETTE SUB-FAMILY B"/>
    <property type="match status" value="1"/>
</dbReference>
<dbReference type="SUPFAM" id="SSF90123">
    <property type="entry name" value="ABC transporter transmembrane region"/>
    <property type="match status" value="1"/>
</dbReference>
<evidence type="ECO:0000313" key="9">
    <source>
        <dbReference type="EMBL" id="KIF50630.1"/>
    </source>
</evidence>
<evidence type="ECO:0000256" key="2">
    <source>
        <dbReference type="ARBA" id="ARBA00022692"/>
    </source>
</evidence>
<proteinExistence type="predicted"/>
<dbReference type="Gene3D" id="3.40.50.300">
    <property type="entry name" value="P-loop containing nucleotide triphosphate hydrolases"/>
    <property type="match status" value="1"/>
</dbReference>
<feature type="transmembrane region" description="Helical" evidence="7">
    <location>
        <begin position="240"/>
        <end position="262"/>
    </location>
</feature>
<dbReference type="SMART" id="SM00382">
    <property type="entry name" value="AAA"/>
    <property type="match status" value="1"/>
</dbReference>
<keyword evidence="5 7" id="KW-1133">Transmembrane helix</keyword>
<comment type="subcellular location">
    <subcellularLocation>
        <location evidence="1">Cell membrane</location>
        <topology evidence="1">Multi-pass membrane protein</topology>
    </subcellularLocation>
</comment>
<protein>
    <submittedName>
        <fullName evidence="9">ABC transporter ATP-binding protein</fullName>
    </submittedName>
</protein>
<dbReference type="GO" id="GO:0034040">
    <property type="term" value="F:ATPase-coupled lipid transmembrane transporter activity"/>
    <property type="evidence" value="ECO:0007669"/>
    <property type="project" value="TreeGrafter"/>
</dbReference>
<evidence type="ECO:0000256" key="4">
    <source>
        <dbReference type="ARBA" id="ARBA00022840"/>
    </source>
</evidence>
<evidence type="ECO:0000259" key="8">
    <source>
        <dbReference type="PROSITE" id="PS50929"/>
    </source>
</evidence>
<accession>A0A0C1Z0A7</accession>
<dbReference type="Pfam" id="PF00664">
    <property type="entry name" value="ABC_membrane"/>
    <property type="match status" value="1"/>
</dbReference>
<feature type="transmembrane region" description="Helical" evidence="7">
    <location>
        <begin position="156"/>
        <end position="173"/>
    </location>
</feature>
<dbReference type="GO" id="GO:0016887">
    <property type="term" value="F:ATP hydrolysis activity"/>
    <property type="evidence" value="ECO:0007669"/>
    <property type="project" value="InterPro"/>
</dbReference>
<keyword evidence="2 7" id="KW-0812">Transmembrane</keyword>
<feature type="transmembrane region" description="Helical" evidence="7">
    <location>
        <begin position="16"/>
        <end position="40"/>
    </location>
</feature>